<name>A0ACB9CDH9_9ASTR</name>
<dbReference type="EMBL" id="CM042038">
    <property type="protein sequence ID" value="KAI3732310.1"/>
    <property type="molecule type" value="Genomic_DNA"/>
</dbReference>
<reference evidence="2" key="1">
    <citation type="journal article" date="2022" name="Mol. Ecol. Resour.">
        <title>The genomes of chicory, endive, great burdock and yacon provide insights into Asteraceae palaeo-polyploidization history and plant inulin production.</title>
        <authorList>
            <person name="Fan W."/>
            <person name="Wang S."/>
            <person name="Wang H."/>
            <person name="Wang A."/>
            <person name="Jiang F."/>
            <person name="Liu H."/>
            <person name="Zhao H."/>
            <person name="Xu D."/>
            <person name="Zhang Y."/>
        </authorList>
    </citation>
    <scope>NUCLEOTIDE SEQUENCE [LARGE SCALE GENOMIC DNA]</scope>
    <source>
        <strain evidence="2">cv. Yunnan</strain>
    </source>
</reference>
<keyword evidence="2" id="KW-1185">Reference proteome</keyword>
<proteinExistence type="predicted"/>
<evidence type="ECO:0000313" key="2">
    <source>
        <dbReference type="Proteomes" id="UP001056120"/>
    </source>
</evidence>
<gene>
    <name evidence="1" type="ORF">L1987_63514</name>
</gene>
<protein>
    <submittedName>
        <fullName evidence="1">Uncharacterized protein</fullName>
    </submittedName>
</protein>
<sequence>MNNFLSFFLGSILVIQVSGTPAPKVNQPRPFFVFGDSLVDNGNNNFLVTFARADMPPYGIDSPSHRPNGRFSNGLNIPDVISFVFFPHFIDLMCEHLGSEPVLPYLSPEMTDKKLLMGANFASAGVGILNDTGFQFASILRVPVQIAYFREYQQRISYMIGEKQAKELVNKALVLVSLGGNDFVNNYYLTTFSARRQQYALPNYVSLLMSEYRKILMTLYENGVRRAVLMGSGPLGCAPAELALHSSTGECAAELQAAAELFEPQLVQMVKEVNIELGAHVFIAANTKLMNHNIITDPQAFGFENSKTACCGQGPYNGLGLCTPWSSLCEDRDKYVFWDAFHPTERASRFIVEQMMNGADEYMRPMNLTTAMYLDSNM</sequence>
<comment type="caution">
    <text evidence="1">The sequence shown here is derived from an EMBL/GenBank/DDBJ whole genome shotgun (WGS) entry which is preliminary data.</text>
</comment>
<accession>A0ACB9CDH9</accession>
<evidence type="ECO:0000313" key="1">
    <source>
        <dbReference type="EMBL" id="KAI3732310.1"/>
    </source>
</evidence>
<organism evidence="1 2">
    <name type="scientific">Smallanthus sonchifolius</name>
    <dbReference type="NCBI Taxonomy" id="185202"/>
    <lineage>
        <taxon>Eukaryota</taxon>
        <taxon>Viridiplantae</taxon>
        <taxon>Streptophyta</taxon>
        <taxon>Embryophyta</taxon>
        <taxon>Tracheophyta</taxon>
        <taxon>Spermatophyta</taxon>
        <taxon>Magnoliopsida</taxon>
        <taxon>eudicotyledons</taxon>
        <taxon>Gunneridae</taxon>
        <taxon>Pentapetalae</taxon>
        <taxon>asterids</taxon>
        <taxon>campanulids</taxon>
        <taxon>Asterales</taxon>
        <taxon>Asteraceae</taxon>
        <taxon>Asteroideae</taxon>
        <taxon>Heliantheae alliance</taxon>
        <taxon>Millerieae</taxon>
        <taxon>Smallanthus</taxon>
    </lineage>
</organism>
<dbReference type="Proteomes" id="UP001056120">
    <property type="component" value="Linkage Group LG21"/>
</dbReference>
<reference evidence="1 2" key="2">
    <citation type="journal article" date="2022" name="Mol. Ecol. Resour.">
        <title>The genomes of chicory, endive, great burdock and yacon provide insights into Asteraceae paleo-polyploidization history and plant inulin production.</title>
        <authorList>
            <person name="Fan W."/>
            <person name="Wang S."/>
            <person name="Wang H."/>
            <person name="Wang A."/>
            <person name="Jiang F."/>
            <person name="Liu H."/>
            <person name="Zhao H."/>
            <person name="Xu D."/>
            <person name="Zhang Y."/>
        </authorList>
    </citation>
    <scope>NUCLEOTIDE SEQUENCE [LARGE SCALE GENOMIC DNA]</scope>
    <source>
        <strain evidence="2">cv. Yunnan</strain>
        <tissue evidence="1">Leaves</tissue>
    </source>
</reference>